<evidence type="ECO:0000256" key="1">
    <source>
        <dbReference type="SAM" id="Coils"/>
    </source>
</evidence>
<dbReference type="Proteomes" id="UP001153050">
    <property type="component" value="Unassembled WGS sequence"/>
</dbReference>
<evidence type="ECO:0000313" key="3">
    <source>
        <dbReference type="EMBL" id="CAH2402406.1"/>
    </source>
</evidence>
<evidence type="ECO:0000313" key="4">
    <source>
        <dbReference type="Proteomes" id="UP001153050"/>
    </source>
</evidence>
<feature type="region of interest" description="Disordered" evidence="2">
    <location>
        <begin position="130"/>
        <end position="163"/>
    </location>
</feature>
<keyword evidence="4" id="KW-1185">Reference proteome</keyword>
<keyword evidence="1" id="KW-0175">Coiled coil</keyword>
<dbReference type="EMBL" id="CAKXZT010000126">
    <property type="protein sequence ID" value="CAH2402406.1"/>
    <property type="molecule type" value="Genomic_DNA"/>
</dbReference>
<accession>A0ABM9E020</accession>
<gene>
    <name evidence="3" type="ORF">MES5069_310142</name>
</gene>
<sequence>MRPQHVLIPAALVSLVAASAFSEEADRYRLEKSATGYVRMDTQTGAMSICEERSGQLVCKMAADERAAFQDEIDRLQSSVKALDQRVVKLENSLAARFESTLPSEEDFNKTMSYMERFLRGFMGIVKDMEKDSGEDGARPNSQKTRAPFTGETRRTGLPLENG</sequence>
<protein>
    <submittedName>
        <fullName evidence="3">Uncharacterized protein</fullName>
    </submittedName>
</protein>
<dbReference type="RefSeq" id="WP_254019043.1">
    <property type="nucleotide sequence ID" value="NZ_CAKXZT010000126.1"/>
</dbReference>
<feature type="coiled-coil region" evidence="1">
    <location>
        <begin position="59"/>
        <end position="93"/>
    </location>
</feature>
<evidence type="ECO:0000256" key="2">
    <source>
        <dbReference type="SAM" id="MobiDB-lite"/>
    </source>
</evidence>
<comment type="caution">
    <text evidence="3">The sequence shown here is derived from an EMBL/GenBank/DDBJ whole genome shotgun (WGS) entry which is preliminary data.</text>
</comment>
<reference evidence="3 4" key="1">
    <citation type="submission" date="2022-03" db="EMBL/GenBank/DDBJ databases">
        <authorList>
            <person name="Brunel B."/>
        </authorList>
    </citation>
    <scope>NUCLEOTIDE SEQUENCE [LARGE SCALE GENOMIC DNA]</scope>
    <source>
        <strain evidence="3">STM5069sample</strain>
    </source>
</reference>
<proteinExistence type="predicted"/>
<name>A0ABM9E020_9HYPH</name>
<organism evidence="3 4">
    <name type="scientific">Mesorhizobium escarrei</name>
    <dbReference type="NCBI Taxonomy" id="666018"/>
    <lineage>
        <taxon>Bacteria</taxon>
        <taxon>Pseudomonadati</taxon>
        <taxon>Pseudomonadota</taxon>
        <taxon>Alphaproteobacteria</taxon>
        <taxon>Hyphomicrobiales</taxon>
        <taxon>Phyllobacteriaceae</taxon>
        <taxon>Mesorhizobium</taxon>
    </lineage>
</organism>